<dbReference type="PRINTS" id="PR00738">
    <property type="entry name" value="GLHYDRLASE20"/>
</dbReference>
<evidence type="ECO:0000256" key="6">
    <source>
        <dbReference type="ARBA" id="ARBA00023295"/>
    </source>
</evidence>
<dbReference type="Gene3D" id="3.20.20.80">
    <property type="entry name" value="Glycosidases"/>
    <property type="match status" value="1"/>
</dbReference>
<dbReference type="GO" id="GO:0016020">
    <property type="term" value="C:membrane"/>
    <property type="evidence" value="ECO:0007669"/>
    <property type="project" value="TreeGrafter"/>
</dbReference>
<evidence type="ECO:0000256" key="4">
    <source>
        <dbReference type="ARBA" id="ARBA00022801"/>
    </source>
</evidence>
<evidence type="ECO:0000256" key="7">
    <source>
        <dbReference type="PIRNR" id="PIRNR001093"/>
    </source>
</evidence>
<comment type="similarity">
    <text evidence="2 7">Belongs to the glycosyl hydrolase 20 family.</text>
</comment>
<feature type="active site" description="Proton donor" evidence="8">
    <location>
        <position position="342"/>
    </location>
</feature>
<dbReference type="Gene3D" id="3.30.379.10">
    <property type="entry name" value="Chitobiase/beta-hexosaminidase domain 2-like"/>
    <property type="match status" value="1"/>
</dbReference>
<dbReference type="GO" id="GO:0030203">
    <property type="term" value="P:glycosaminoglycan metabolic process"/>
    <property type="evidence" value="ECO:0007669"/>
    <property type="project" value="TreeGrafter"/>
</dbReference>
<reference evidence="12 13" key="1">
    <citation type="submission" date="2019-02" db="EMBL/GenBank/DDBJ databases">
        <title>Genome sequencing of the rare red list fungi Bondarzewia mesenterica.</title>
        <authorList>
            <person name="Buettner E."/>
            <person name="Kellner H."/>
        </authorList>
    </citation>
    <scope>NUCLEOTIDE SEQUENCE [LARGE SCALE GENOMIC DNA]</scope>
    <source>
        <strain evidence="12 13">DSM 108281</strain>
    </source>
</reference>
<dbReference type="GO" id="GO:0004563">
    <property type="term" value="F:beta-N-acetylhexosaminidase activity"/>
    <property type="evidence" value="ECO:0007669"/>
    <property type="project" value="UniProtKB-EC"/>
</dbReference>
<evidence type="ECO:0000256" key="2">
    <source>
        <dbReference type="ARBA" id="ARBA00006285"/>
    </source>
</evidence>
<evidence type="ECO:0000256" key="8">
    <source>
        <dbReference type="PIRSR" id="PIRSR001093-1"/>
    </source>
</evidence>
<dbReference type="EMBL" id="SGPL01000109">
    <property type="protein sequence ID" value="THH17499.1"/>
    <property type="molecule type" value="Genomic_DNA"/>
</dbReference>
<dbReference type="GO" id="GO:0005975">
    <property type="term" value="P:carbohydrate metabolic process"/>
    <property type="evidence" value="ECO:0007669"/>
    <property type="project" value="InterPro"/>
</dbReference>
<evidence type="ECO:0000256" key="9">
    <source>
        <dbReference type="SAM" id="SignalP"/>
    </source>
</evidence>
<dbReference type="EC" id="3.2.1.52" evidence="7"/>
<feature type="domain" description="Beta-hexosaminidase eukaryotic type N-terminal" evidence="11">
    <location>
        <begin position="22"/>
        <end position="154"/>
    </location>
</feature>
<evidence type="ECO:0000313" key="12">
    <source>
        <dbReference type="EMBL" id="THH17499.1"/>
    </source>
</evidence>
<dbReference type="Proteomes" id="UP000310158">
    <property type="component" value="Unassembled WGS sequence"/>
</dbReference>
<accession>A0A4S4LXX5</accession>
<keyword evidence="3 9" id="KW-0732">Signal</keyword>
<feature type="domain" description="Glycoside hydrolase family 20 catalytic" evidence="10">
    <location>
        <begin position="177"/>
        <end position="515"/>
    </location>
</feature>
<dbReference type="AlphaFoldDB" id="A0A4S4LXX5"/>
<evidence type="ECO:0000259" key="10">
    <source>
        <dbReference type="Pfam" id="PF00728"/>
    </source>
</evidence>
<name>A0A4S4LXX5_9AGAM</name>
<dbReference type="OrthoDB" id="428480at2759"/>
<evidence type="ECO:0000256" key="3">
    <source>
        <dbReference type="ARBA" id="ARBA00022729"/>
    </source>
</evidence>
<dbReference type="Pfam" id="PF14845">
    <property type="entry name" value="Glycohydro_20b2"/>
    <property type="match status" value="1"/>
</dbReference>
<keyword evidence="6 7" id="KW-0326">Glycosidase</keyword>
<organism evidence="12 13">
    <name type="scientific">Bondarzewia mesenterica</name>
    <dbReference type="NCBI Taxonomy" id="1095465"/>
    <lineage>
        <taxon>Eukaryota</taxon>
        <taxon>Fungi</taxon>
        <taxon>Dikarya</taxon>
        <taxon>Basidiomycota</taxon>
        <taxon>Agaricomycotina</taxon>
        <taxon>Agaricomycetes</taxon>
        <taxon>Russulales</taxon>
        <taxon>Bondarzewiaceae</taxon>
        <taxon>Bondarzewia</taxon>
    </lineage>
</organism>
<keyword evidence="5" id="KW-0325">Glycoprotein</keyword>
<dbReference type="PANTHER" id="PTHR22600">
    <property type="entry name" value="BETA-HEXOSAMINIDASE"/>
    <property type="match status" value="1"/>
</dbReference>
<feature type="chain" id="PRO_5020757670" description="Beta-hexosaminidase" evidence="9">
    <location>
        <begin position="22"/>
        <end position="560"/>
    </location>
</feature>
<dbReference type="InterPro" id="IPR015883">
    <property type="entry name" value="Glyco_hydro_20_cat"/>
</dbReference>
<dbReference type="FunFam" id="3.20.20.80:FF:000063">
    <property type="entry name" value="Beta-hexosaminidase"/>
    <property type="match status" value="1"/>
</dbReference>
<dbReference type="PANTHER" id="PTHR22600:SF26">
    <property type="entry name" value="BETA-N-ACETYLHEXOSAMINIDASE"/>
    <property type="match status" value="1"/>
</dbReference>
<gene>
    <name evidence="12" type="ORF">EW146_g3329</name>
</gene>
<evidence type="ECO:0000256" key="5">
    <source>
        <dbReference type="ARBA" id="ARBA00023180"/>
    </source>
</evidence>
<comment type="catalytic activity">
    <reaction evidence="1 7">
        <text>Hydrolysis of terminal non-reducing N-acetyl-D-hexosamine residues in N-acetyl-beta-D-hexosaminides.</text>
        <dbReference type="EC" id="3.2.1.52"/>
    </reaction>
</comment>
<dbReference type="InterPro" id="IPR029019">
    <property type="entry name" value="HEX_eukaryotic_N"/>
</dbReference>
<comment type="caution">
    <text evidence="12">The sequence shown here is derived from an EMBL/GenBank/DDBJ whole genome shotgun (WGS) entry which is preliminary data.</text>
</comment>
<evidence type="ECO:0000313" key="13">
    <source>
        <dbReference type="Proteomes" id="UP000310158"/>
    </source>
</evidence>
<dbReference type="SUPFAM" id="SSF55545">
    <property type="entry name" value="beta-N-acetylhexosaminidase-like domain"/>
    <property type="match status" value="1"/>
</dbReference>
<dbReference type="InterPro" id="IPR029018">
    <property type="entry name" value="Hex-like_dom2"/>
</dbReference>
<feature type="signal peptide" evidence="9">
    <location>
        <begin position="1"/>
        <end position="21"/>
    </location>
</feature>
<protein>
    <recommendedName>
        <fullName evidence="7">Beta-hexosaminidase</fullName>
        <ecNumber evidence="7">3.2.1.52</ecNumber>
    </recommendedName>
</protein>
<evidence type="ECO:0000259" key="11">
    <source>
        <dbReference type="Pfam" id="PF14845"/>
    </source>
</evidence>
<proteinExistence type="inferred from homology"/>
<sequence length="560" mass="62264">MTLLHPLILFIFILTAPFVGALWPLPRNMQTGSTALRLADDFDIKFSLAHASSDLRDAVSRTMSFLRTDKLERLVVGRGATDGQIVTKAKSLSSLTLTLLSDEPTRSIYEEAIAPLGDRDEHYNLRIPDDESSATLTANSMLGLFRGLTTFAQLWYYYNGHVYMLEAPLEIDDLPAFPYRGLMLDTCRNFFPVDDIKRTLDAMSWVKSKLIPLKMSVFHWHIVDSQSFPLQVPDFEEISQRGAYSPNYIYSPSDVEDIVLYAGMRGIDVVVEIDTPGHTAIISESHPEHVACPQFTPWSEFANEPPAGQLRLTSFTTNFTVALLSSIVKLFPSTMFSAGGDEVNMNCYAQDQEMRDYLNSSGQTLNDALSNFVQNIQAMLIGEGKTPLISEEMILENDLNVSNNTIVLVWMSSTHVPAVTKKGLRVVFAASDYVFLDCGAGAWVGNDVDGISWCDPLKTWQKTYSVNPLANLTEEESKMVIGGQHLLWTEQSSSSNLDPITWPRAASAAEVFWSGPGGNVSTVLPRLHDMAYRMVQRGVRAIPLQPQWCALRPGACDLTH</sequence>
<dbReference type="Pfam" id="PF00728">
    <property type="entry name" value="Glyco_hydro_20"/>
    <property type="match status" value="1"/>
</dbReference>
<dbReference type="InterPro" id="IPR025705">
    <property type="entry name" value="Beta_hexosaminidase_sua/sub"/>
</dbReference>
<dbReference type="SUPFAM" id="SSF51445">
    <property type="entry name" value="(Trans)glycosidases"/>
    <property type="match status" value="1"/>
</dbReference>
<evidence type="ECO:0000256" key="1">
    <source>
        <dbReference type="ARBA" id="ARBA00001231"/>
    </source>
</evidence>
<keyword evidence="4 7" id="KW-0378">Hydrolase</keyword>
<dbReference type="InterPro" id="IPR017853">
    <property type="entry name" value="GH"/>
</dbReference>
<keyword evidence="13" id="KW-1185">Reference proteome</keyword>
<dbReference type="PIRSF" id="PIRSF001093">
    <property type="entry name" value="B-hxosamndse_ab_euk"/>
    <property type="match status" value="1"/>
</dbReference>